<name>A0ABR2VWB8_9FUNG</name>
<evidence type="ECO:0000313" key="3">
    <source>
        <dbReference type="EMBL" id="KAK9704456.1"/>
    </source>
</evidence>
<evidence type="ECO:0000256" key="1">
    <source>
        <dbReference type="SAM" id="MobiDB-lite"/>
    </source>
</evidence>
<feature type="transmembrane region" description="Helical" evidence="2">
    <location>
        <begin position="76"/>
        <end position="99"/>
    </location>
</feature>
<feature type="region of interest" description="Disordered" evidence="1">
    <location>
        <begin position="246"/>
        <end position="266"/>
    </location>
</feature>
<protein>
    <submittedName>
        <fullName evidence="3">Uncharacterized protein</fullName>
    </submittedName>
</protein>
<gene>
    <name evidence="3" type="ORF">K7432_010180</name>
</gene>
<keyword evidence="2" id="KW-1133">Transmembrane helix</keyword>
<keyword evidence="4" id="KW-1185">Reference proteome</keyword>
<comment type="caution">
    <text evidence="3">The sequence shown here is derived from an EMBL/GenBank/DDBJ whole genome shotgun (WGS) entry which is preliminary data.</text>
</comment>
<evidence type="ECO:0000313" key="4">
    <source>
        <dbReference type="Proteomes" id="UP001479436"/>
    </source>
</evidence>
<feature type="transmembrane region" description="Helical" evidence="2">
    <location>
        <begin position="20"/>
        <end position="39"/>
    </location>
</feature>
<proteinExistence type="predicted"/>
<feature type="transmembrane region" description="Helical" evidence="2">
    <location>
        <begin position="51"/>
        <end position="70"/>
    </location>
</feature>
<sequence length="309" mass="33952">MSAAGLTSDIIFQSNMNVAIAAMAIPIGISNTVASIKMLRQDGAFIFKLNLAQSLIMLLSKGFQAISILMNNQNCGFIILLAPITHYWSTMFIEVILITKAYYANMRSKPIAACGILIELSRFTVHILILRTIKPVGTSLGSCFSMGTDLLFMLLVGAEGCLVVFLSAAFILSLTRVSKIHSGAVYESLIKDGIIYVFSICITLTVIILLIVTQVSPPINGYFLDLGWAISSKLMTEQLVNTHTRRKERSQTLSPNGTHQLYDEPSGKSYARSFQTLTNDRTNDTICLDTISAERDSNLFLHSSPLLPR</sequence>
<feature type="transmembrane region" description="Helical" evidence="2">
    <location>
        <begin position="193"/>
        <end position="212"/>
    </location>
</feature>
<feature type="transmembrane region" description="Helical" evidence="2">
    <location>
        <begin position="150"/>
        <end position="172"/>
    </location>
</feature>
<keyword evidence="2" id="KW-0812">Transmembrane</keyword>
<reference evidence="3 4" key="1">
    <citation type="submission" date="2023-04" db="EMBL/GenBank/DDBJ databases">
        <title>Genome of Basidiobolus ranarum AG-B5.</title>
        <authorList>
            <person name="Stajich J.E."/>
            <person name="Carter-House D."/>
            <person name="Gryganskyi A."/>
        </authorList>
    </citation>
    <scope>NUCLEOTIDE SEQUENCE [LARGE SCALE GENOMIC DNA]</scope>
    <source>
        <strain evidence="3 4">AG-B5</strain>
    </source>
</reference>
<dbReference type="EMBL" id="JASJQH010007556">
    <property type="protein sequence ID" value="KAK9704456.1"/>
    <property type="molecule type" value="Genomic_DNA"/>
</dbReference>
<keyword evidence="2" id="KW-0472">Membrane</keyword>
<accession>A0ABR2VWB8</accession>
<dbReference type="Proteomes" id="UP001479436">
    <property type="component" value="Unassembled WGS sequence"/>
</dbReference>
<feature type="transmembrane region" description="Helical" evidence="2">
    <location>
        <begin position="111"/>
        <end position="130"/>
    </location>
</feature>
<organism evidence="3 4">
    <name type="scientific">Basidiobolus ranarum</name>
    <dbReference type="NCBI Taxonomy" id="34480"/>
    <lineage>
        <taxon>Eukaryota</taxon>
        <taxon>Fungi</taxon>
        <taxon>Fungi incertae sedis</taxon>
        <taxon>Zoopagomycota</taxon>
        <taxon>Entomophthoromycotina</taxon>
        <taxon>Basidiobolomycetes</taxon>
        <taxon>Basidiobolales</taxon>
        <taxon>Basidiobolaceae</taxon>
        <taxon>Basidiobolus</taxon>
    </lineage>
</organism>
<evidence type="ECO:0000256" key="2">
    <source>
        <dbReference type="SAM" id="Phobius"/>
    </source>
</evidence>